<name>A0ABN2BP51_9ACTN</name>
<accession>A0ABN2BP51</accession>
<dbReference type="SUPFAM" id="SSF56112">
    <property type="entry name" value="Protein kinase-like (PK-like)"/>
    <property type="match status" value="1"/>
</dbReference>
<dbReference type="Proteomes" id="UP001500842">
    <property type="component" value="Unassembled WGS sequence"/>
</dbReference>
<evidence type="ECO:0000256" key="2">
    <source>
        <dbReference type="SAM" id="Phobius"/>
    </source>
</evidence>
<gene>
    <name evidence="4" type="ORF">GCM10009788_52150</name>
</gene>
<keyword evidence="5" id="KW-1185">Reference proteome</keyword>
<dbReference type="InterPro" id="IPR011009">
    <property type="entry name" value="Kinase-like_dom_sf"/>
</dbReference>
<evidence type="ECO:0000313" key="5">
    <source>
        <dbReference type="Proteomes" id="UP001500842"/>
    </source>
</evidence>
<comment type="caution">
    <text evidence="4">The sequence shown here is derived from an EMBL/GenBank/DDBJ whole genome shotgun (WGS) entry which is preliminary data.</text>
</comment>
<protein>
    <recommendedName>
        <fullName evidence="3">Protein kinase domain-containing protein</fullName>
    </recommendedName>
</protein>
<proteinExistence type="predicted"/>
<keyword evidence="2" id="KW-0472">Membrane</keyword>
<organism evidence="4 5">
    <name type="scientific">Nocardioides humi</name>
    <dbReference type="NCBI Taxonomy" id="449461"/>
    <lineage>
        <taxon>Bacteria</taxon>
        <taxon>Bacillati</taxon>
        <taxon>Actinomycetota</taxon>
        <taxon>Actinomycetes</taxon>
        <taxon>Propionibacteriales</taxon>
        <taxon>Nocardioidaceae</taxon>
        <taxon>Nocardioides</taxon>
    </lineage>
</organism>
<feature type="domain" description="Protein kinase" evidence="3">
    <location>
        <begin position="1"/>
        <end position="146"/>
    </location>
</feature>
<evidence type="ECO:0000259" key="3">
    <source>
        <dbReference type="PROSITE" id="PS50011"/>
    </source>
</evidence>
<sequence>MDDVRLAHRVRTHGVLEPDDAARLLLPVADSLASVHAASGLHGAVSPAAIEVDESGRAVLLDRTVAVPDPSFTPPELAMGLRPQPADDVWSLAAVLLHVTTGHPPEAYGTPLVVPRTTGWLGPLVELGLRADPRERPSAAEVADYLRARVDPPAERRRIGAARLVLGGVAVIALLGLAGAALLFSGGDDEAPRTRPETSGATSAEPEEEPTTVEPSESPTPPTAAELEVFARDYVVTASGDPAAGFAWLTPAYQQRSPRYREVWGAIRDPQILDISADPEAMSVTYTYRYRLAGGGSRTEEITLFLVQDDDRLLIADATAR</sequence>
<evidence type="ECO:0000256" key="1">
    <source>
        <dbReference type="SAM" id="MobiDB-lite"/>
    </source>
</evidence>
<keyword evidence="2" id="KW-0812">Transmembrane</keyword>
<dbReference type="Gene3D" id="1.10.510.10">
    <property type="entry name" value="Transferase(Phosphotransferase) domain 1"/>
    <property type="match status" value="1"/>
</dbReference>
<reference evidence="4 5" key="1">
    <citation type="journal article" date="2019" name="Int. J. Syst. Evol. Microbiol.">
        <title>The Global Catalogue of Microorganisms (GCM) 10K type strain sequencing project: providing services to taxonomists for standard genome sequencing and annotation.</title>
        <authorList>
            <consortium name="The Broad Institute Genomics Platform"/>
            <consortium name="The Broad Institute Genome Sequencing Center for Infectious Disease"/>
            <person name="Wu L."/>
            <person name="Ma J."/>
        </authorList>
    </citation>
    <scope>NUCLEOTIDE SEQUENCE [LARGE SCALE GENOMIC DNA]</scope>
    <source>
        <strain evidence="4 5">JCM 14942</strain>
    </source>
</reference>
<dbReference type="EMBL" id="BAAAOR010000040">
    <property type="protein sequence ID" value="GAA1543201.1"/>
    <property type="molecule type" value="Genomic_DNA"/>
</dbReference>
<dbReference type="InterPro" id="IPR000719">
    <property type="entry name" value="Prot_kinase_dom"/>
</dbReference>
<dbReference type="PROSITE" id="PS50011">
    <property type="entry name" value="PROTEIN_KINASE_DOM"/>
    <property type="match status" value="1"/>
</dbReference>
<feature type="region of interest" description="Disordered" evidence="1">
    <location>
        <begin position="186"/>
        <end position="222"/>
    </location>
</feature>
<keyword evidence="2" id="KW-1133">Transmembrane helix</keyword>
<feature type="transmembrane region" description="Helical" evidence="2">
    <location>
        <begin position="164"/>
        <end position="184"/>
    </location>
</feature>
<evidence type="ECO:0000313" key="4">
    <source>
        <dbReference type="EMBL" id="GAA1543201.1"/>
    </source>
</evidence>
<dbReference type="RefSeq" id="WP_141007088.1">
    <property type="nucleotide sequence ID" value="NZ_BAAAOR010000040.1"/>
</dbReference>